<dbReference type="GO" id="GO:0032259">
    <property type="term" value="P:methylation"/>
    <property type="evidence" value="ECO:0007669"/>
    <property type="project" value="UniProtKB-KW"/>
</dbReference>
<evidence type="ECO:0000256" key="1">
    <source>
        <dbReference type="ARBA" id="ARBA00022603"/>
    </source>
</evidence>
<dbReference type="OrthoDB" id="296065at2759"/>
<keyword evidence="6" id="KW-1185">Reference proteome</keyword>
<dbReference type="SUPFAM" id="SSF53335">
    <property type="entry name" value="S-adenosyl-L-methionine-dependent methyltransferases"/>
    <property type="match status" value="1"/>
</dbReference>
<dbReference type="InterPro" id="IPR002052">
    <property type="entry name" value="DNA_methylase_N6_adenine_CS"/>
</dbReference>
<dbReference type="PANTHER" id="PTHR13370">
    <property type="entry name" value="RNA METHYLASE-RELATED"/>
    <property type="match status" value="1"/>
</dbReference>
<dbReference type="Pfam" id="PF25904">
    <property type="entry name" value="Tmrp11_N"/>
    <property type="match status" value="1"/>
</dbReference>
<dbReference type="FunCoup" id="A0A448YFL6">
    <property type="interactions" value="842"/>
</dbReference>
<name>A0A448YFL6_BRENA</name>
<keyword evidence="2" id="KW-0808">Transferase</keyword>
<protein>
    <submittedName>
        <fullName evidence="5">DEKNAAC100490</fullName>
    </submittedName>
</protein>
<dbReference type="PROSITE" id="PS00092">
    <property type="entry name" value="N6_MTASE"/>
    <property type="match status" value="1"/>
</dbReference>
<dbReference type="GO" id="GO:0005737">
    <property type="term" value="C:cytoplasm"/>
    <property type="evidence" value="ECO:0007669"/>
    <property type="project" value="TreeGrafter"/>
</dbReference>
<dbReference type="GO" id="GO:0043527">
    <property type="term" value="C:tRNA methyltransferase complex"/>
    <property type="evidence" value="ECO:0007669"/>
    <property type="project" value="UniProtKB-ARBA"/>
</dbReference>
<dbReference type="InterPro" id="IPR059073">
    <property type="entry name" value="TRMT11_N"/>
</dbReference>
<evidence type="ECO:0000313" key="5">
    <source>
        <dbReference type="EMBL" id="VEU19710.1"/>
    </source>
</evidence>
<dbReference type="EMBL" id="CAACVR010000001">
    <property type="protein sequence ID" value="VEU19710.1"/>
    <property type="molecule type" value="Genomic_DNA"/>
</dbReference>
<evidence type="ECO:0000313" key="6">
    <source>
        <dbReference type="Proteomes" id="UP000290900"/>
    </source>
</evidence>
<evidence type="ECO:0000256" key="2">
    <source>
        <dbReference type="ARBA" id="ARBA00022679"/>
    </source>
</evidence>
<evidence type="ECO:0000259" key="4">
    <source>
        <dbReference type="Pfam" id="PF25904"/>
    </source>
</evidence>
<dbReference type="PANTHER" id="PTHR13370:SF3">
    <property type="entry name" value="TRNA (GUANINE(10)-N2)-METHYLTRANSFERASE HOMOLOG"/>
    <property type="match status" value="1"/>
</dbReference>
<dbReference type="AlphaFoldDB" id="A0A448YFL6"/>
<proteinExistence type="predicted"/>
<dbReference type="InterPro" id="IPR029063">
    <property type="entry name" value="SAM-dependent_MTases_sf"/>
</dbReference>
<feature type="domain" description="tRNA (guanine(10)-N(2))-methyltransferase TRMT11 N-terminal" evidence="4">
    <location>
        <begin position="2"/>
        <end position="98"/>
    </location>
</feature>
<dbReference type="InParanoid" id="A0A448YFL6"/>
<organism evidence="5 6">
    <name type="scientific">Brettanomyces naardenensis</name>
    <name type="common">Yeast</name>
    <dbReference type="NCBI Taxonomy" id="13370"/>
    <lineage>
        <taxon>Eukaryota</taxon>
        <taxon>Fungi</taxon>
        <taxon>Dikarya</taxon>
        <taxon>Ascomycota</taxon>
        <taxon>Saccharomycotina</taxon>
        <taxon>Pichiomycetes</taxon>
        <taxon>Pichiales</taxon>
        <taxon>Pichiaceae</taxon>
        <taxon>Brettanomyces</taxon>
    </lineage>
</organism>
<reference evidence="5 6" key="1">
    <citation type="submission" date="2018-12" db="EMBL/GenBank/DDBJ databases">
        <authorList>
            <person name="Tiukova I."/>
            <person name="Dainat J."/>
        </authorList>
    </citation>
    <scope>NUCLEOTIDE SEQUENCE [LARGE SCALE GENOMIC DNA]</scope>
</reference>
<feature type="domain" description="Ribosomal RNA large subunit methyltransferase K/L-like methyltransferase" evidence="3">
    <location>
        <begin position="110"/>
        <end position="229"/>
    </location>
</feature>
<evidence type="ECO:0000259" key="3">
    <source>
        <dbReference type="Pfam" id="PF01170"/>
    </source>
</evidence>
<dbReference type="GO" id="GO:0008168">
    <property type="term" value="F:methyltransferase activity"/>
    <property type="evidence" value="ECO:0007669"/>
    <property type="project" value="UniProtKB-KW"/>
</dbReference>
<dbReference type="InterPro" id="IPR000241">
    <property type="entry name" value="RlmKL-like_Mtase"/>
</dbReference>
<dbReference type="STRING" id="13370.A0A448YFL6"/>
<dbReference type="Pfam" id="PF01170">
    <property type="entry name" value="UPF0020"/>
    <property type="match status" value="1"/>
</dbReference>
<accession>A0A448YFL6</accession>
<dbReference type="GO" id="GO:0003676">
    <property type="term" value="F:nucleic acid binding"/>
    <property type="evidence" value="ECO:0007669"/>
    <property type="project" value="InterPro"/>
</dbReference>
<gene>
    <name evidence="5" type="ORF">BRENAR_LOCUS447</name>
</gene>
<sequence>MDDVHADVRTRYEKLTEPYMDCTFKFEVVEYQGAKKAKKEQIRIIDSFKYLGLRGKIRLSNPAQVFTVLQSYSIEADLCPRSEPDYCWFGRQVGLSARSHGIVDRYEIAKRPYFGTTTFESELSLVTCNLALVKEGQLVYDPFVGTGSFALAAGHFGGYTFGSDIDFLALKGGRPGQKDIKRLKDNFKHYGTQTKFGDVLCMDFTNSALRKDLIVDTIVCDPPYGIREGLRVCGTTNLESAKLTENKLIDGEKAFLRREYVQPKKPCTLDFMLDDLLRFSAERLPVGGRLCFWMPAADDEDIPRLIPQHEKLELIYVLEQSFYRWSRRLLVYVKRDGSYTGKTVTKEERAHENNFRERYFNRFI</sequence>
<dbReference type="Proteomes" id="UP000290900">
    <property type="component" value="Unassembled WGS sequence"/>
</dbReference>
<dbReference type="Gene3D" id="3.40.50.150">
    <property type="entry name" value="Vaccinia Virus protein VP39"/>
    <property type="match status" value="1"/>
</dbReference>
<keyword evidence="1" id="KW-0489">Methyltransferase</keyword>
<dbReference type="PIRSF" id="PIRSF017259">
    <property type="entry name" value="tRNA_mtfrase_TRM11"/>
    <property type="match status" value="1"/>
</dbReference>